<keyword evidence="3" id="KW-0472">Membrane</keyword>
<dbReference type="GO" id="GO:0005975">
    <property type="term" value="P:carbohydrate metabolic process"/>
    <property type="evidence" value="ECO:0007669"/>
    <property type="project" value="InterPro"/>
</dbReference>
<feature type="region of interest" description="Disordered" evidence="2">
    <location>
        <begin position="165"/>
        <end position="222"/>
    </location>
</feature>
<dbReference type="SMART" id="SM00257">
    <property type="entry name" value="LysM"/>
    <property type="match status" value="1"/>
</dbReference>
<gene>
    <name evidence="5" type="ORF">M427DRAFT_168417</name>
</gene>
<feature type="compositionally biased region" description="Low complexity" evidence="2">
    <location>
        <begin position="92"/>
        <end position="108"/>
    </location>
</feature>
<dbReference type="AlphaFoldDB" id="A0A139B0Q3"/>
<keyword evidence="3" id="KW-0812">Transmembrane</keyword>
<dbReference type="SUPFAM" id="SSF51055">
    <property type="entry name" value="Carbohydrate binding domain"/>
    <property type="match status" value="1"/>
</dbReference>
<feature type="transmembrane region" description="Helical" evidence="3">
    <location>
        <begin position="141"/>
        <end position="162"/>
    </location>
</feature>
<feature type="region of interest" description="Disordered" evidence="2">
    <location>
        <begin position="18"/>
        <end position="133"/>
    </location>
</feature>
<dbReference type="PANTHER" id="PTHR33734">
    <property type="entry name" value="LYSM DOMAIN-CONTAINING GPI-ANCHORED PROTEIN 2"/>
    <property type="match status" value="1"/>
</dbReference>
<name>A0A139B0Q3_GONPJ</name>
<feature type="domain" description="LysM" evidence="4">
    <location>
        <begin position="232"/>
        <end position="276"/>
    </location>
</feature>
<sequence>MIPRYENLAWGDGLGVATAHTGGQGTTTPRKEQQTATMSAGAHSNHGSNKERAIVSPPSDDAFAAALAELGPPPSAPPSESNWSAPLPAPAGPTSSAGSATLSSQSQSHGDFTPAPAPIPYQGGQQESSDHGNHMSAAQKIGLGLVGGAALLAGAVGIGVGIHKHNQHQEEQKHQQHLQQQQQFASPPVSAPTPAPAPYYPPPQQQPAPTWSAPPVVQQPPVQPYPPLGAGGTYSVQPGDTFWSISQRVGCTLDALKAANPGVNYDSILVGQVLHLPGGGGGPVGYVPPSPGGGAPWIPNGRAYSIGEVVFHNGRSWRCIQAHTSLYTWAPGEAVSLWA</sequence>
<dbReference type="PANTHER" id="PTHR33734:SF22">
    <property type="entry name" value="MEMBRANE-BOUND LYTIC MUREIN TRANSGLYCOSYLASE D"/>
    <property type="match status" value="1"/>
</dbReference>
<dbReference type="EMBL" id="KQ965731">
    <property type="protein sequence ID" value="KXS22275.1"/>
    <property type="molecule type" value="Genomic_DNA"/>
</dbReference>
<keyword evidence="3" id="KW-1133">Transmembrane helix</keyword>
<keyword evidence="1" id="KW-0378">Hydrolase</keyword>
<dbReference type="CDD" id="cd00118">
    <property type="entry name" value="LysM"/>
    <property type="match status" value="1"/>
</dbReference>
<dbReference type="InterPro" id="IPR036573">
    <property type="entry name" value="CBM_sf_5/12"/>
</dbReference>
<organism evidence="5 6">
    <name type="scientific">Gonapodya prolifera (strain JEL478)</name>
    <name type="common">Monoblepharis prolifera</name>
    <dbReference type="NCBI Taxonomy" id="1344416"/>
    <lineage>
        <taxon>Eukaryota</taxon>
        <taxon>Fungi</taxon>
        <taxon>Fungi incertae sedis</taxon>
        <taxon>Chytridiomycota</taxon>
        <taxon>Chytridiomycota incertae sedis</taxon>
        <taxon>Monoblepharidomycetes</taxon>
        <taxon>Monoblepharidales</taxon>
        <taxon>Gonapodyaceae</taxon>
        <taxon>Gonapodya</taxon>
    </lineage>
</organism>
<dbReference type="Pfam" id="PF02839">
    <property type="entry name" value="CBM_5_12"/>
    <property type="match status" value="1"/>
</dbReference>
<dbReference type="PROSITE" id="PS51782">
    <property type="entry name" value="LYSM"/>
    <property type="match status" value="1"/>
</dbReference>
<evidence type="ECO:0000313" key="6">
    <source>
        <dbReference type="Proteomes" id="UP000070544"/>
    </source>
</evidence>
<dbReference type="Proteomes" id="UP000070544">
    <property type="component" value="Unassembled WGS sequence"/>
</dbReference>
<keyword evidence="6" id="KW-1185">Reference proteome</keyword>
<dbReference type="Pfam" id="PF01476">
    <property type="entry name" value="LysM"/>
    <property type="match status" value="1"/>
</dbReference>
<feature type="compositionally biased region" description="Low complexity" evidence="2">
    <location>
        <begin position="207"/>
        <end position="216"/>
    </location>
</feature>
<evidence type="ECO:0000259" key="4">
    <source>
        <dbReference type="PROSITE" id="PS51782"/>
    </source>
</evidence>
<evidence type="ECO:0000313" key="5">
    <source>
        <dbReference type="EMBL" id="KXS22275.1"/>
    </source>
</evidence>
<dbReference type="GO" id="GO:0005576">
    <property type="term" value="C:extracellular region"/>
    <property type="evidence" value="ECO:0007669"/>
    <property type="project" value="InterPro"/>
</dbReference>
<evidence type="ECO:0000256" key="1">
    <source>
        <dbReference type="ARBA" id="ARBA00022801"/>
    </source>
</evidence>
<dbReference type="InterPro" id="IPR003610">
    <property type="entry name" value="CBM5/12"/>
</dbReference>
<evidence type="ECO:0000256" key="2">
    <source>
        <dbReference type="SAM" id="MobiDB-lite"/>
    </source>
</evidence>
<protein>
    <submittedName>
        <fullName evidence="5">Carbohydrate-binding module family 12 protein</fullName>
    </submittedName>
</protein>
<dbReference type="OrthoDB" id="1193027at2759"/>
<dbReference type="CDD" id="cd12214">
    <property type="entry name" value="ChiA1_BD"/>
    <property type="match status" value="1"/>
</dbReference>
<reference evidence="5 6" key="1">
    <citation type="journal article" date="2015" name="Genome Biol. Evol.">
        <title>Phylogenomic analyses indicate that early fungi evolved digesting cell walls of algal ancestors of land plants.</title>
        <authorList>
            <person name="Chang Y."/>
            <person name="Wang S."/>
            <person name="Sekimoto S."/>
            <person name="Aerts A.L."/>
            <person name="Choi C."/>
            <person name="Clum A."/>
            <person name="LaButti K.M."/>
            <person name="Lindquist E.A."/>
            <person name="Yee Ngan C."/>
            <person name="Ohm R.A."/>
            <person name="Salamov A.A."/>
            <person name="Grigoriev I.V."/>
            <person name="Spatafora J.W."/>
            <person name="Berbee M.L."/>
        </authorList>
    </citation>
    <scope>NUCLEOTIDE SEQUENCE [LARGE SCALE GENOMIC DNA]</scope>
    <source>
        <strain evidence="5 6">JEL478</strain>
    </source>
</reference>
<evidence type="ECO:0000256" key="3">
    <source>
        <dbReference type="SAM" id="Phobius"/>
    </source>
</evidence>
<dbReference type="InterPro" id="IPR036779">
    <property type="entry name" value="LysM_dom_sf"/>
</dbReference>
<dbReference type="SUPFAM" id="SSF54106">
    <property type="entry name" value="LysM domain"/>
    <property type="match status" value="1"/>
</dbReference>
<accession>A0A139B0Q3</accession>
<dbReference type="GO" id="GO:0030246">
    <property type="term" value="F:carbohydrate binding"/>
    <property type="evidence" value="ECO:0007669"/>
    <property type="project" value="InterPro"/>
</dbReference>
<feature type="compositionally biased region" description="Pro residues" evidence="2">
    <location>
        <begin position="189"/>
        <end position="206"/>
    </location>
</feature>
<dbReference type="InterPro" id="IPR018392">
    <property type="entry name" value="LysM"/>
</dbReference>
<dbReference type="GO" id="GO:0004553">
    <property type="term" value="F:hydrolase activity, hydrolyzing O-glycosyl compounds"/>
    <property type="evidence" value="ECO:0007669"/>
    <property type="project" value="InterPro"/>
</dbReference>
<proteinExistence type="predicted"/>
<dbReference type="Gene3D" id="3.10.350.10">
    <property type="entry name" value="LysM domain"/>
    <property type="match status" value="1"/>
</dbReference>
<feature type="compositionally biased region" description="Low complexity" evidence="2">
    <location>
        <begin position="177"/>
        <end position="188"/>
    </location>
</feature>
<dbReference type="Gene3D" id="2.10.10.20">
    <property type="entry name" value="Carbohydrate-binding module superfamily 5/12"/>
    <property type="match status" value="1"/>
</dbReference>